<accession>A0A099NTZ5</accession>
<sequence length="43" mass="5076">MDTHEYLEKLDLRTLLMVESLNNKYSLSSSKSHEKMKNVTVVY</sequence>
<dbReference type="AlphaFoldDB" id="A0A099NTZ5"/>
<protein>
    <submittedName>
        <fullName evidence="1">Uncharacterized protein</fullName>
    </submittedName>
</protein>
<dbReference type="Proteomes" id="UP000029867">
    <property type="component" value="Unassembled WGS sequence"/>
</dbReference>
<organism evidence="1 2">
    <name type="scientific">Pichia kudriavzevii</name>
    <name type="common">Yeast</name>
    <name type="synonym">Issatchenkia orientalis</name>
    <dbReference type="NCBI Taxonomy" id="4909"/>
    <lineage>
        <taxon>Eukaryota</taxon>
        <taxon>Fungi</taxon>
        <taxon>Dikarya</taxon>
        <taxon>Ascomycota</taxon>
        <taxon>Saccharomycotina</taxon>
        <taxon>Pichiomycetes</taxon>
        <taxon>Pichiales</taxon>
        <taxon>Pichiaceae</taxon>
        <taxon>Pichia</taxon>
    </lineage>
</organism>
<proteinExistence type="predicted"/>
<reference evidence="2" key="1">
    <citation type="journal article" date="2014" name="Microb. Cell Fact.">
        <title>Exploiting Issatchenkia orientalis SD108 for succinic acid production.</title>
        <authorList>
            <person name="Xiao H."/>
            <person name="Shao Z."/>
            <person name="Jiang Y."/>
            <person name="Dole S."/>
            <person name="Zhao H."/>
        </authorList>
    </citation>
    <scope>NUCLEOTIDE SEQUENCE [LARGE SCALE GENOMIC DNA]</scope>
    <source>
        <strain evidence="2">SD108</strain>
    </source>
</reference>
<evidence type="ECO:0000313" key="2">
    <source>
        <dbReference type="Proteomes" id="UP000029867"/>
    </source>
</evidence>
<comment type="caution">
    <text evidence="1">The sequence shown here is derived from an EMBL/GenBank/DDBJ whole genome shotgun (WGS) entry which is preliminary data.</text>
</comment>
<name>A0A099NTZ5_PICKU</name>
<dbReference type="EMBL" id="JQFK01000635">
    <property type="protein sequence ID" value="KGK35449.1"/>
    <property type="molecule type" value="Genomic_DNA"/>
</dbReference>
<gene>
    <name evidence="1" type="ORF">JL09_g5401</name>
</gene>
<evidence type="ECO:0000313" key="1">
    <source>
        <dbReference type="EMBL" id="KGK35449.1"/>
    </source>
</evidence>
<dbReference type="HOGENOM" id="CLU_3242273_0_0_1"/>